<dbReference type="SUPFAM" id="SSF51735">
    <property type="entry name" value="NAD(P)-binding Rossmann-fold domains"/>
    <property type="match status" value="1"/>
</dbReference>
<dbReference type="Pfam" id="PF01370">
    <property type="entry name" value="Epimerase"/>
    <property type="match status" value="1"/>
</dbReference>
<dbReference type="Proteomes" id="UP000228920">
    <property type="component" value="Unassembled WGS sequence"/>
</dbReference>
<dbReference type="EMBL" id="PFNL01000196">
    <property type="protein sequence ID" value="PIZ44114.1"/>
    <property type="molecule type" value="Genomic_DNA"/>
</dbReference>
<keyword evidence="3" id="KW-0520">NAD</keyword>
<dbReference type="GO" id="GO:0042732">
    <property type="term" value="P:D-xylose metabolic process"/>
    <property type="evidence" value="ECO:0007669"/>
    <property type="project" value="InterPro"/>
</dbReference>
<accession>A0A2M7TEK8</accession>
<dbReference type="PANTHER" id="PTHR43078">
    <property type="entry name" value="UDP-GLUCURONIC ACID DECARBOXYLASE-RELATED"/>
    <property type="match status" value="1"/>
</dbReference>
<dbReference type="InterPro" id="IPR036291">
    <property type="entry name" value="NAD(P)-bd_dom_sf"/>
</dbReference>
<feature type="domain" description="NAD-dependent epimerase/dehydratase" evidence="6">
    <location>
        <begin position="15"/>
        <end position="238"/>
    </location>
</feature>
<dbReference type="InterPro" id="IPR025101">
    <property type="entry name" value="DUF4012"/>
</dbReference>
<evidence type="ECO:0000256" key="1">
    <source>
        <dbReference type="ARBA" id="ARBA00001911"/>
    </source>
</evidence>
<dbReference type="GO" id="GO:0005737">
    <property type="term" value="C:cytoplasm"/>
    <property type="evidence" value="ECO:0007669"/>
    <property type="project" value="TreeGrafter"/>
</dbReference>
<reference evidence="8" key="1">
    <citation type="submission" date="2017-09" db="EMBL/GenBank/DDBJ databases">
        <title>Depth-based differentiation of microbial function through sediment-hosted aquifers and enrichment of novel symbionts in the deep terrestrial subsurface.</title>
        <authorList>
            <person name="Probst A.J."/>
            <person name="Ladd B."/>
            <person name="Jarett J.K."/>
            <person name="Geller-Mcgrath D.E."/>
            <person name="Sieber C.M.K."/>
            <person name="Emerson J.B."/>
            <person name="Anantharaman K."/>
            <person name="Thomas B.C."/>
            <person name="Malmstrom R."/>
            <person name="Stieglmeier M."/>
            <person name="Klingl A."/>
            <person name="Woyke T."/>
            <person name="Ryan C.M."/>
            <person name="Banfield J.F."/>
        </authorList>
    </citation>
    <scope>NUCLEOTIDE SEQUENCE [LARGE SCALE GENOMIC DNA]</scope>
</reference>
<dbReference type="GO" id="GO:0048040">
    <property type="term" value="F:UDP-glucuronate decarboxylase activity"/>
    <property type="evidence" value="ECO:0007669"/>
    <property type="project" value="TreeGrafter"/>
</dbReference>
<protein>
    <recommendedName>
        <fullName evidence="6">NAD-dependent epimerase/dehydratase domain-containing protein</fullName>
    </recommendedName>
</protein>
<dbReference type="InterPro" id="IPR044516">
    <property type="entry name" value="UXS-like"/>
</dbReference>
<evidence type="ECO:0000256" key="3">
    <source>
        <dbReference type="ARBA" id="ARBA00023027"/>
    </source>
</evidence>
<dbReference type="PANTHER" id="PTHR43078:SF6">
    <property type="entry name" value="UDP-GLUCURONIC ACID DECARBOXYLASE 1"/>
    <property type="match status" value="1"/>
</dbReference>
<keyword evidence="5" id="KW-0472">Membrane</keyword>
<dbReference type="Pfam" id="PF13196">
    <property type="entry name" value="DUF4012"/>
    <property type="match status" value="1"/>
</dbReference>
<dbReference type="Gene3D" id="3.40.50.720">
    <property type="entry name" value="NAD(P)-binding Rossmann-like Domain"/>
    <property type="match status" value="1"/>
</dbReference>
<sequence length="996" mass="110892">MNKSKSAHKSEPSVVLVYGVASFFGARVAEVLCDLGEHVIGIDFPGNHSPLRREGFEYIEVDLLQEDLPASLDDTSISAIIDVEHSSAHIGHDERSLQKLLMESFALKKLLDLSVKQKARFIYSSSTDIYRGLASHETLEHYFDGPELTAYFSFLEGKRYGEALCREYATKFGLDVRIARLGQVYGVGMDLHTSSVLTRAVRMALEGKDLVFDEEGSREYNLIYVDDAAFGLSKYLYSDDPKVVQGILYFVNPERVSAISIAYVLKQYIKRTAKVEFIPEHKSFSMPESENVDVSRTEKILHWAPKIELTEGLERVMTYYKKGEDGVEKLITQEIQDEKKVEKADMVIEQKVSRPNKEEKTEPVKGWLTNKKEHVQEKQKQFPKVSLPKFANFSFLKNVTILPVRKRYVWLTVTFAMFFLTTPLFLTIGFSARGVQKLVNSDFSGSENLFVQAQTVWRFYEPVFSIFGKSEWFNSSEEVFALGSSASRVGKNASLAFSSLSDITSGALQSLGGNVAVTTHSAESVLGAIKIAGLHINQAALEYSLLEKHAQSVQNISLPMSLSPSIEQTLNALWLTRPLIEGSAQSEELLSYFLGVNTPRRFVVLLQNNNELRPTGGFIGSYVVFSVENGNISEVKVDDIYNPDGLLDQKNTLVAPEDMTTFLGPTVVPLRDSNWWTSFPVSMDAFVPQYEVATGETIDGVFALNVSVIQDLLSYTGGVEIASFNEIITAENLSERAQYHAEVGFEPGDSGKRDFLGALFESMLFSLSQKPESSQQALAVVLGKGVVSRNVMAYAQDPETQKILTQMGISGELLYSAGDYLKIVDSNVGNNKANYWINRTSDYGVSVDRDGNLSGSLTVTWDHTGENNTWPNGTYKNYVRIYLPLGVSHVSVSPPLSNQTQYEESGRVVVAGLVEIPVNTTQSIKADYALPPTLSFANIDTYELVWENQPGLIHEAYSFKLNLPLFLSTSSDTKRVGQLTMPQHIKMRISGVEVIR</sequence>
<keyword evidence="2" id="KW-0210">Decarboxylase</keyword>
<evidence type="ECO:0000256" key="4">
    <source>
        <dbReference type="ARBA" id="ARBA00023239"/>
    </source>
</evidence>
<organism evidence="7 8">
    <name type="scientific">candidate division WWE3 bacterium CG_4_10_14_0_2_um_filter_41_14</name>
    <dbReference type="NCBI Taxonomy" id="1975072"/>
    <lineage>
        <taxon>Bacteria</taxon>
        <taxon>Katanobacteria</taxon>
    </lineage>
</organism>
<keyword evidence="4" id="KW-0456">Lyase</keyword>
<gene>
    <name evidence="7" type="ORF">COY32_07045</name>
</gene>
<dbReference type="GO" id="GO:0070403">
    <property type="term" value="F:NAD+ binding"/>
    <property type="evidence" value="ECO:0007669"/>
    <property type="project" value="InterPro"/>
</dbReference>
<evidence type="ECO:0000256" key="2">
    <source>
        <dbReference type="ARBA" id="ARBA00022793"/>
    </source>
</evidence>
<comment type="cofactor">
    <cofactor evidence="1">
        <name>NAD(+)</name>
        <dbReference type="ChEBI" id="CHEBI:57540"/>
    </cofactor>
</comment>
<dbReference type="AlphaFoldDB" id="A0A2M7TEK8"/>
<evidence type="ECO:0000313" key="8">
    <source>
        <dbReference type="Proteomes" id="UP000228920"/>
    </source>
</evidence>
<evidence type="ECO:0000259" key="6">
    <source>
        <dbReference type="Pfam" id="PF01370"/>
    </source>
</evidence>
<comment type="caution">
    <text evidence="7">The sequence shown here is derived from an EMBL/GenBank/DDBJ whole genome shotgun (WGS) entry which is preliminary data.</text>
</comment>
<dbReference type="InterPro" id="IPR001509">
    <property type="entry name" value="Epimerase_deHydtase"/>
</dbReference>
<evidence type="ECO:0000256" key="5">
    <source>
        <dbReference type="SAM" id="Phobius"/>
    </source>
</evidence>
<evidence type="ECO:0000313" key="7">
    <source>
        <dbReference type="EMBL" id="PIZ44114.1"/>
    </source>
</evidence>
<keyword evidence="5" id="KW-0812">Transmembrane</keyword>
<feature type="transmembrane region" description="Helical" evidence="5">
    <location>
        <begin position="408"/>
        <end position="430"/>
    </location>
</feature>
<name>A0A2M7TEK8_UNCKA</name>
<proteinExistence type="predicted"/>
<keyword evidence="5" id="KW-1133">Transmembrane helix</keyword>